<dbReference type="SUPFAM" id="SSF57997">
    <property type="entry name" value="Tropomyosin"/>
    <property type="match status" value="1"/>
</dbReference>
<protein>
    <submittedName>
        <fullName evidence="2">Uncharacterized protein</fullName>
    </submittedName>
</protein>
<keyword evidence="1" id="KW-0175">Coiled coil</keyword>
<reference evidence="2" key="1">
    <citation type="journal article" date="2021" name="Nat. Commun.">
        <title>Genetic determinants of endophytism in the Arabidopsis root mycobiome.</title>
        <authorList>
            <person name="Mesny F."/>
            <person name="Miyauchi S."/>
            <person name="Thiergart T."/>
            <person name="Pickel B."/>
            <person name="Atanasova L."/>
            <person name="Karlsson M."/>
            <person name="Huettel B."/>
            <person name="Barry K.W."/>
            <person name="Haridas S."/>
            <person name="Chen C."/>
            <person name="Bauer D."/>
            <person name="Andreopoulos W."/>
            <person name="Pangilinan J."/>
            <person name="LaButti K."/>
            <person name="Riley R."/>
            <person name="Lipzen A."/>
            <person name="Clum A."/>
            <person name="Drula E."/>
            <person name="Henrissat B."/>
            <person name="Kohler A."/>
            <person name="Grigoriev I.V."/>
            <person name="Martin F.M."/>
            <person name="Hacquard S."/>
        </authorList>
    </citation>
    <scope>NUCLEOTIDE SEQUENCE</scope>
    <source>
        <strain evidence="2">MPI-CAGE-CH-0243</strain>
    </source>
</reference>
<dbReference type="Proteomes" id="UP000700596">
    <property type="component" value="Unassembled WGS sequence"/>
</dbReference>
<dbReference type="EMBL" id="JAGMWT010000006">
    <property type="protein sequence ID" value="KAH7126581.1"/>
    <property type="molecule type" value="Genomic_DNA"/>
</dbReference>
<gene>
    <name evidence="2" type="ORF">B0J11DRAFT_281021</name>
</gene>
<dbReference type="Gene3D" id="1.10.287.1490">
    <property type="match status" value="1"/>
</dbReference>
<comment type="caution">
    <text evidence="2">The sequence shown here is derived from an EMBL/GenBank/DDBJ whole genome shotgun (WGS) entry which is preliminary data.</text>
</comment>
<feature type="coiled-coil region" evidence="1">
    <location>
        <begin position="303"/>
        <end position="379"/>
    </location>
</feature>
<keyword evidence="3" id="KW-1185">Reference proteome</keyword>
<evidence type="ECO:0000256" key="1">
    <source>
        <dbReference type="SAM" id="Coils"/>
    </source>
</evidence>
<evidence type="ECO:0000313" key="3">
    <source>
        <dbReference type="Proteomes" id="UP000700596"/>
    </source>
</evidence>
<name>A0A9P9DY23_9PLEO</name>
<sequence length="580" mass="63944">MATEVQNIDQVVFADQKVASVTVAEAGDDDIICAFPVSKPVELPISQTQIFKEFACEYPTVDPNVVRVSQPLPFPDKLQDVIAWTDAFVDRIASLTLQQGKIDELNVAELKRLTTENENLHNSLEATKAELKKSGEETRKANQKAEETKKAAELAATKAKAALQAQVQKAKDAEARAARETVRANKNQEEATRVANKLNAKIKELENLKKIIREISDAARVALDKFQHEQEHHEEDHKTLDRLRNELEKAVAENHALENKLSDILGDLAEAKIDLETKEALILALTSTISDMHGELGLASQKIDELNQKLIDITGKLTDAESQLEIANKAVATLSSERDTALSKIAALSLDLKTANEKIDTLNTNIQTLTTEKDSETAEKLKALAELETQKTIAADLTTKLSTALGEITTINVKLEVLRTGLKRAQTERDAANVARDTAEKGFQEERNTHKEELDATKLLTNLNVDDLKNLQTENGQLKEQLDVAKDLAGKRLVPHGRPGKRVNILSVEYGGRSYETNQKVLDKLYEHAENGTSFQISNGFFEGDPWHGVTKTASITYLVAEGGAPHHIVAVEGKQAKFD</sequence>
<evidence type="ECO:0000313" key="2">
    <source>
        <dbReference type="EMBL" id="KAH7126581.1"/>
    </source>
</evidence>
<proteinExistence type="predicted"/>
<feature type="coiled-coil region" evidence="1">
    <location>
        <begin position="110"/>
        <end position="267"/>
    </location>
</feature>
<organism evidence="2 3">
    <name type="scientific">Dendryphion nanum</name>
    <dbReference type="NCBI Taxonomy" id="256645"/>
    <lineage>
        <taxon>Eukaryota</taxon>
        <taxon>Fungi</taxon>
        <taxon>Dikarya</taxon>
        <taxon>Ascomycota</taxon>
        <taxon>Pezizomycotina</taxon>
        <taxon>Dothideomycetes</taxon>
        <taxon>Pleosporomycetidae</taxon>
        <taxon>Pleosporales</taxon>
        <taxon>Torulaceae</taxon>
        <taxon>Dendryphion</taxon>
    </lineage>
</organism>
<accession>A0A9P9DY23</accession>
<dbReference type="AlphaFoldDB" id="A0A9P9DY23"/>
<dbReference type="OrthoDB" id="4350898at2759"/>